<gene>
    <name evidence="7" type="ORF">TRICI_002307</name>
</gene>
<dbReference type="InterPro" id="IPR051633">
    <property type="entry name" value="AceTr"/>
</dbReference>
<feature type="transmembrane region" description="Helical" evidence="6">
    <location>
        <begin position="168"/>
        <end position="186"/>
    </location>
</feature>
<dbReference type="InterPro" id="IPR000791">
    <property type="entry name" value="Gpr1/Fun34/SatP-like"/>
</dbReference>
<comment type="similarity">
    <text evidence="2">Belongs to the acetate uptake transporter (AceTr) (TC 2.A.96) family.</text>
</comment>
<dbReference type="PANTHER" id="PTHR31123">
    <property type="entry name" value="ACCUMULATION OF DYADS PROTEIN 2-RELATED"/>
    <property type="match status" value="1"/>
</dbReference>
<reference evidence="7" key="1">
    <citation type="journal article" date="2019" name="G3 (Bethesda)">
        <title>Genome Assemblies of Two Rare Opportunistic Yeast Pathogens: Diutina rugosa (syn. Candida rugosa) and Trichomonascus ciferrii (syn. Candida ciferrii).</title>
        <authorList>
            <person name="Mixao V."/>
            <person name="Saus E."/>
            <person name="Hansen A.P."/>
            <person name="Lass-Florl C."/>
            <person name="Gabaldon T."/>
        </authorList>
    </citation>
    <scope>NUCLEOTIDE SEQUENCE</scope>
    <source>
        <strain evidence="7">CBS 4856</strain>
    </source>
</reference>
<feature type="transmembrane region" description="Helical" evidence="6">
    <location>
        <begin position="77"/>
        <end position="94"/>
    </location>
</feature>
<sequence>MSSEDPKYANAEQMAQTNPSALESGGVAVAPQPATRTASPSPLGLLSFGITTFILGLYHCGAGLPNSDPSAGPGPDTAIIGMALFMGGAAQFAAGMWEFKVGNIFGATAFTSYGAFWLSYSAFKIEAFGVAAGYKGDERALSYALGIYLTLWGFLTLCFFLCALRTSIGLLSTLGTLIIAFLFLAISEFLKTNNAGSAVGMEKAGGAMSVICAACAFYTGVSKLMVPEFTYLRLPEGHLA</sequence>
<dbReference type="AlphaFoldDB" id="A0A642V687"/>
<feature type="transmembrane region" description="Helical" evidence="6">
    <location>
        <begin position="101"/>
        <end position="120"/>
    </location>
</feature>
<proteinExistence type="inferred from homology"/>
<comment type="subcellular location">
    <subcellularLocation>
        <location evidence="1">Membrane</location>
        <topology evidence="1">Multi-pass membrane protein</topology>
    </subcellularLocation>
</comment>
<dbReference type="EMBL" id="SWFS01000157">
    <property type="protein sequence ID" value="KAA8915568.1"/>
    <property type="molecule type" value="Genomic_DNA"/>
</dbReference>
<keyword evidence="3 6" id="KW-0812">Transmembrane</keyword>
<dbReference type="GO" id="GO:0005886">
    <property type="term" value="C:plasma membrane"/>
    <property type="evidence" value="ECO:0007669"/>
    <property type="project" value="TreeGrafter"/>
</dbReference>
<evidence type="ECO:0000313" key="7">
    <source>
        <dbReference type="EMBL" id="KAA8915568.1"/>
    </source>
</evidence>
<dbReference type="Proteomes" id="UP000761534">
    <property type="component" value="Unassembled WGS sequence"/>
</dbReference>
<evidence type="ECO:0000256" key="1">
    <source>
        <dbReference type="ARBA" id="ARBA00004141"/>
    </source>
</evidence>
<dbReference type="PANTHER" id="PTHR31123:SF1">
    <property type="entry name" value="ACCUMULATION OF DYADS PROTEIN 2-RELATED"/>
    <property type="match status" value="1"/>
</dbReference>
<dbReference type="NCBIfam" id="NF038013">
    <property type="entry name" value="AceTr_1"/>
    <property type="match status" value="1"/>
</dbReference>
<organism evidence="7 8">
    <name type="scientific">Trichomonascus ciferrii</name>
    <dbReference type="NCBI Taxonomy" id="44093"/>
    <lineage>
        <taxon>Eukaryota</taxon>
        <taxon>Fungi</taxon>
        <taxon>Dikarya</taxon>
        <taxon>Ascomycota</taxon>
        <taxon>Saccharomycotina</taxon>
        <taxon>Dipodascomycetes</taxon>
        <taxon>Dipodascales</taxon>
        <taxon>Trichomonascaceae</taxon>
        <taxon>Trichomonascus</taxon>
        <taxon>Trichomonascus ciferrii complex</taxon>
    </lineage>
</organism>
<keyword evidence="5 6" id="KW-0472">Membrane</keyword>
<evidence type="ECO:0000256" key="5">
    <source>
        <dbReference type="ARBA" id="ARBA00023136"/>
    </source>
</evidence>
<accession>A0A642V687</accession>
<dbReference type="GO" id="GO:0015123">
    <property type="term" value="F:acetate transmembrane transporter activity"/>
    <property type="evidence" value="ECO:0007669"/>
    <property type="project" value="TreeGrafter"/>
</dbReference>
<evidence type="ECO:0000256" key="6">
    <source>
        <dbReference type="SAM" id="Phobius"/>
    </source>
</evidence>
<keyword evidence="8" id="KW-1185">Reference proteome</keyword>
<protein>
    <submittedName>
        <fullName evidence="7">Uncharacterized protein</fullName>
    </submittedName>
</protein>
<evidence type="ECO:0000256" key="2">
    <source>
        <dbReference type="ARBA" id="ARBA00005587"/>
    </source>
</evidence>
<dbReference type="Pfam" id="PF01184">
    <property type="entry name" value="Gpr1_Fun34_YaaH"/>
    <property type="match status" value="1"/>
</dbReference>
<evidence type="ECO:0000256" key="3">
    <source>
        <dbReference type="ARBA" id="ARBA00022692"/>
    </source>
</evidence>
<feature type="transmembrane region" description="Helical" evidence="6">
    <location>
        <begin position="140"/>
        <end position="161"/>
    </location>
</feature>
<feature type="transmembrane region" description="Helical" evidence="6">
    <location>
        <begin position="43"/>
        <end position="65"/>
    </location>
</feature>
<feature type="transmembrane region" description="Helical" evidence="6">
    <location>
        <begin position="206"/>
        <end position="226"/>
    </location>
</feature>
<comment type="caution">
    <text evidence="7">The sequence shown here is derived from an EMBL/GenBank/DDBJ whole genome shotgun (WGS) entry which is preliminary data.</text>
</comment>
<evidence type="ECO:0000256" key="4">
    <source>
        <dbReference type="ARBA" id="ARBA00022989"/>
    </source>
</evidence>
<dbReference type="VEuPathDB" id="FungiDB:TRICI_002307"/>
<dbReference type="OrthoDB" id="3648309at2759"/>
<keyword evidence="4 6" id="KW-1133">Transmembrane helix</keyword>
<name>A0A642V687_9ASCO</name>
<evidence type="ECO:0000313" key="8">
    <source>
        <dbReference type="Proteomes" id="UP000761534"/>
    </source>
</evidence>